<dbReference type="PANTHER" id="PTHR33623:SF14">
    <property type="entry name" value="OS10G0524000 PROTEIN"/>
    <property type="match status" value="1"/>
</dbReference>
<dbReference type="OrthoDB" id="668456at2759"/>
<protein>
    <recommendedName>
        <fullName evidence="4">DUF4378 domain-containing protein</fullName>
    </recommendedName>
</protein>
<gene>
    <name evidence="2" type="ORF">C2845_PM01G19590</name>
</gene>
<dbReference type="STRING" id="4540.A0A3L6TRX0"/>
<evidence type="ECO:0008006" key="4">
    <source>
        <dbReference type="Google" id="ProtNLM"/>
    </source>
</evidence>
<feature type="compositionally biased region" description="Low complexity" evidence="1">
    <location>
        <begin position="128"/>
        <end position="145"/>
    </location>
</feature>
<comment type="caution">
    <text evidence="2">The sequence shown here is derived from an EMBL/GenBank/DDBJ whole genome shotgun (WGS) entry which is preliminary data.</text>
</comment>
<dbReference type="PANTHER" id="PTHR33623">
    <property type="entry name" value="OS04G0572500 PROTEIN"/>
    <property type="match status" value="1"/>
</dbReference>
<dbReference type="AlphaFoldDB" id="A0A3L6TRX0"/>
<proteinExistence type="predicted"/>
<feature type="region of interest" description="Disordered" evidence="1">
    <location>
        <begin position="81"/>
        <end position="192"/>
    </location>
</feature>
<accession>A0A3L6TRX0</accession>
<keyword evidence="3" id="KW-1185">Reference proteome</keyword>
<evidence type="ECO:0000313" key="3">
    <source>
        <dbReference type="Proteomes" id="UP000275267"/>
    </source>
</evidence>
<dbReference type="EMBL" id="PQIB02000001">
    <property type="protein sequence ID" value="RLN43073.1"/>
    <property type="molecule type" value="Genomic_DNA"/>
</dbReference>
<evidence type="ECO:0000313" key="2">
    <source>
        <dbReference type="EMBL" id="RLN43073.1"/>
    </source>
</evidence>
<dbReference type="Proteomes" id="UP000275267">
    <property type="component" value="Unassembled WGS sequence"/>
</dbReference>
<organism evidence="2 3">
    <name type="scientific">Panicum miliaceum</name>
    <name type="common">Proso millet</name>
    <name type="synonym">Broomcorn millet</name>
    <dbReference type="NCBI Taxonomy" id="4540"/>
    <lineage>
        <taxon>Eukaryota</taxon>
        <taxon>Viridiplantae</taxon>
        <taxon>Streptophyta</taxon>
        <taxon>Embryophyta</taxon>
        <taxon>Tracheophyta</taxon>
        <taxon>Spermatophyta</taxon>
        <taxon>Magnoliopsida</taxon>
        <taxon>Liliopsida</taxon>
        <taxon>Poales</taxon>
        <taxon>Poaceae</taxon>
        <taxon>PACMAD clade</taxon>
        <taxon>Panicoideae</taxon>
        <taxon>Panicodae</taxon>
        <taxon>Paniceae</taxon>
        <taxon>Panicinae</taxon>
        <taxon>Panicum</taxon>
        <taxon>Panicum sect. Panicum</taxon>
    </lineage>
</organism>
<feature type="compositionally biased region" description="Low complexity" evidence="1">
    <location>
        <begin position="94"/>
        <end position="118"/>
    </location>
</feature>
<evidence type="ECO:0000256" key="1">
    <source>
        <dbReference type="SAM" id="MobiDB-lite"/>
    </source>
</evidence>
<name>A0A3L6TRX0_PANMI</name>
<feature type="compositionally biased region" description="Acidic residues" evidence="1">
    <location>
        <begin position="182"/>
        <end position="191"/>
    </location>
</feature>
<sequence length="398" mass="42842">MAECAGGAAPLRLKDLLELDRDSCSAAGFRCYPRRLLGESSAPPAMRHLLDSPTLSLRRRHPSKLSSISRSLSRRLGLFWRRRGEDDDEDEDAAAAAAPSGSGSESGASSGSSSSAGRRGSRCESDSDFSTATTSASDSMDAAAAGDEHHEAMKRGPSSGSSEADDKEEQQQLSPVAVMDFPSDDDEEGCDADAACSPSFSLARLQRRKMQHKIRRFGITQELGPVDLEARLAATSDTDDLADDAPAQRVVVQRRTGDAPAAAPRPSRSHRGAGVVRPEPDELGLLELLLLMDAGADRASERLLLDFFVETTKRRRKAERWGDGDEVLAVARGWLGGAGSERWGLSDVLRGGEAVLAEMERARRWMRSGEEEREVGAVVTGMLADQLVDALVWDLLLP</sequence>
<feature type="region of interest" description="Disordered" evidence="1">
    <location>
        <begin position="254"/>
        <end position="276"/>
    </location>
</feature>
<reference evidence="3" key="1">
    <citation type="journal article" date="2019" name="Nat. Commun.">
        <title>The genome of broomcorn millet.</title>
        <authorList>
            <person name="Zou C."/>
            <person name="Miki D."/>
            <person name="Li D."/>
            <person name="Tang Q."/>
            <person name="Xiao L."/>
            <person name="Rajput S."/>
            <person name="Deng P."/>
            <person name="Jia W."/>
            <person name="Huang R."/>
            <person name="Zhang M."/>
            <person name="Sun Y."/>
            <person name="Hu J."/>
            <person name="Fu X."/>
            <person name="Schnable P.S."/>
            <person name="Li F."/>
            <person name="Zhang H."/>
            <person name="Feng B."/>
            <person name="Zhu X."/>
            <person name="Liu R."/>
            <person name="Schnable J.C."/>
            <person name="Zhu J.-K."/>
            <person name="Zhang H."/>
        </authorList>
    </citation>
    <scope>NUCLEOTIDE SEQUENCE [LARGE SCALE GENOMIC DNA]</scope>
</reference>